<evidence type="ECO:0000256" key="6">
    <source>
        <dbReference type="ARBA" id="ARBA00022842"/>
    </source>
</evidence>
<dbReference type="Proteomes" id="UP000188836">
    <property type="component" value="Unassembled WGS sequence"/>
</dbReference>
<accession>A0A1W0ASP7</accession>
<dbReference type="EMBL" id="MUMY01000019">
    <property type="protein sequence ID" value="ONM46925.1"/>
    <property type="molecule type" value="Genomic_DNA"/>
</dbReference>
<dbReference type="InterPro" id="IPR018129">
    <property type="entry name" value="PEP_COase_Lys_AS"/>
</dbReference>
<dbReference type="InterPro" id="IPR022805">
    <property type="entry name" value="PEP_COase_bac/pln-type"/>
</dbReference>
<dbReference type="NCBIfam" id="NF000584">
    <property type="entry name" value="PRK00009.1"/>
    <property type="match status" value="1"/>
</dbReference>
<evidence type="ECO:0000256" key="3">
    <source>
        <dbReference type="ARBA" id="ARBA00008346"/>
    </source>
</evidence>
<dbReference type="Gene3D" id="1.20.1440.90">
    <property type="entry name" value="Phosphoenolpyruvate/pyruvate domain"/>
    <property type="match status" value="1"/>
</dbReference>
<proteinExistence type="inferred from homology"/>
<dbReference type="InterPro" id="IPR021135">
    <property type="entry name" value="PEP_COase"/>
</dbReference>
<evidence type="ECO:0000256" key="11">
    <source>
        <dbReference type="PROSITE-ProRule" id="PRU10111"/>
    </source>
</evidence>
<evidence type="ECO:0000256" key="12">
    <source>
        <dbReference type="PROSITE-ProRule" id="PRU10112"/>
    </source>
</evidence>
<evidence type="ECO:0000313" key="14">
    <source>
        <dbReference type="Proteomes" id="UP000188836"/>
    </source>
</evidence>
<evidence type="ECO:0000256" key="1">
    <source>
        <dbReference type="ARBA" id="ARBA00001946"/>
    </source>
</evidence>
<dbReference type="PANTHER" id="PTHR30523">
    <property type="entry name" value="PHOSPHOENOLPYRUVATE CARBOXYLASE"/>
    <property type="match status" value="1"/>
</dbReference>
<evidence type="ECO:0000256" key="7">
    <source>
        <dbReference type="ARBA" id="ARBA00023239"/>
    </source>
</evidence>
<keyword evidence="13" id="KW-0670">Pyruvate</keyword>
<keyword evidence="14" id="KW-1185">Reference proteome</keyword>
<dbReference type="Pfam" id="PF00311">
    <property type="entry name" value="PEPcase"/>
    <property type="match status" value="1"/>
</dbReference>
<dbReference type="GO" id="GO:0015977">
    <property type="term" value="P:carbon fixation"/>
    <property type="evidence" value="ECO:0007669"/>
    <property type="project" value="UniProtKB-UniRule"/>
</dbReference>
<feature type="active site" evidence="10 12">
    <location>
        <position position="626"/>
    </location>
</feature>
<dbReference type="RefSeq" id="WP_077119999.1">
    <property type="nucleotide sequence ID" value="NZ_LOKT01000015.1"/>
</dbReference>
<comment type="catalytic activity">
    <reaction evidence="9 10">
        <text>oxaloacetate + phosphate = phosphoenolpyruvate + hydrogencarbonate</text>
        <dbReference type="Rhea" id="RHEA:28370"/>
        <dbReference type="ChEBI" id="CHEBI:16452"/>
        <dbReference type="ChEBI" id="CHEBI:17544"/>
        <dbReference type="ChEBI" id="CHEBI:43474"/>
        <dbReference type="ChEBI" id="CHEBI:58702"/>
        <dbReference type="EC" id="4.1.1.31"/>
    </reaction>
</comment>
<dbReference type="OrthoDB" id="9768133at2"/>
<dbReference type="PANTHER" id="PTHR30523:SF6">
    <property type="entry name" value="PHOSPHOENOLPYRUVATE CARBOXYLASE"/>
    <property type="match status" value="1"/>
</dbReference>
<keyword evidence="7 10" id="KW-0456">Lyase</keyword>
<dbReference type="PRINTS" id="PR00150">
    <property type="entry name" value="PEPCARBXLASE"/>
</dbReference>
<name>A0A1W0ASP7_9NOCA</name>
<comment type="function">
    <text evidence="2 10">Forms oxaloacetate, a four-carbon dicarboxylic acid source for the tricarboxylic acid cycle.</text>
</comment>
<dbReference type="GO" id="GO:0000287">
    <property type="term" value="F:magnesium ion binding"/>
    <property type="evidence" value="ECO:0007669"/>
    <property type="project" value="UniProtKB-UniRule"/>
</dbReference>
<evidence type="ECO:0000256" key="5">
    <source>
        <dbReference type="ARBA" id="ARBA00022419"/>
    </source>
</evidence>
<dbReference type="GO" id="GO:0006099">
    <property type="term" value="P:tricarboxylic acid cycle"/>
    <property type="evidence" value="ECO:0007669"/>
    <property type="project" value="InterPro"/>
</dbReference>
<comment type="similarity">
    <text evidence="3 10">Belongs to the PEPCase type 1 family.</text>
</comment>
<comment type="caution">
    <text evidence="13">The sequence shown here is derived from an EMBL/GenBank/DDBJ whole genome shotgun (WGS) entry which is preliminary data.</text>
</comment>
<dbReference type="InterPro" id="IPR033129">
    <property type="entry name" value="PEPCASE_His_AS"/>
</dbReference>
<comment type="subunit">
    <text evidence="10">Homotetramer.</text>
</comment>
<dbReference type="AlphaFoldDB" id="A0A1W0ASP7"/>
<dbReference type="EC" id="4.1.1.31" evidence="4 10"/>
<sequence length="964" mass="104607">MGESQADTVHEAIRPLREDIRFLGGVLGDTIRDHEGPEVFDLIERTRIEAFRVRREEVGRSAVAELLADVDIAVALPLIRAFGYFVLLANLAEDLQRDRRRAVHEGAGEPPQDSSLAATYRKLDAAGLPGDRVAELLTDALVSPVITAHPTETRRRTVFDTQTRITELMRQRQRYPERERGPLELEIRRQVLMLWRTALIRLSRLRIQDEIAVGLRYYELTLLDVIPAINAQVRAALQSRWPDAGLLPRPILRPGSWIGGDRDGNPYVTSEVVRTAARQAAGVAFGRYLRDLVELEKRLSQSARLVAVTPGLAALAAAGYPDPDSYADEPYRRAIHGIRARVTATAKYALVTGALGVAAGERDRGAGTGSATPRSLSGGVAARLGVGQLPDGLDAALAGDIDSGFPAYPTPQAFLDDLDTVDAALRTSGDGLLADDRLAALRHAVETFGFHLQGLDMRQNSEIHEQVVAELLAWAGVHEDYRSLPESERVELLTAELRTRRPLLGPHAQLSELATKELGVIAAAKDAIDTLGADAVPNYIISMCTSVSDMLEAALLLKEGGLLEPGAADAEPTCPVGIVPLFETIEDLDAGAATLAAALGVPVYRNLIASRGMQQEVMLGYSDSNKDGGYLAANWALYQAELDLVELARKTGIRLRLFHGRGGTVGRGGGRSYDAILAQPAGAVRGSLRLTEQGEVIAAKYAEPGSAHRNLESLIAGTVESTLLDVEGLGADAEPSYAIMDDLAARARAAYARLVHETPGFVEYFRQSTPVAEVGDLNIGSRPASRKPTNSVADLRAIPWVMAWSQARVMLPGWYGTGTALEDWIGGDPERLAILSDLYRRWPFFRTVLSNLAQVMAKSDLAIAARYAELVDDTQLRDHIFGMICAEHARTVAMHAAITGNDHLLADNPSLAESIHNRFPYLEPLNQMQVELLRRLRSGDDSELVKRGILLTMNGLATALRNSG</sequence>
<evidence type="ECO:0000256" key="8">
    <source>
        <dbReference type="ARBA" id="ARBA00023300"/>
    </source>
</evidence>
<dbReference type="GO" id="GO:0008964">
    <property type="term" value="F:phosphoenolpyruvate carboxylase activity"/>
    <property type="evidence" value="ECO:0007669"/>
    <property type="project" value="UniProtKB-UniRule"/>
</dbReference>
<protein>
    <recommendedName>
        <fullName evidence="5 10">Phosphoenolpyruvate carboxylase</fullName>
        <shortName evidence="10">PEPC</shortName>
        <shortName evidence="10">PEPCase</shortName>
        <ecNumber evidence="4 10">4.1.1.31</ecNumber>
    </recommendedName>
</protein>
<dbReference type="SUPFAM" id="SSF51621">
    <property type="entry name" value="Phosphoenolpyruvate/pyruvate domain"/>
    <property type="match status" value="1"/>
</dbReference>
<dbReference type="PROSITE" id="PS00393">
    <property type="entry name" value="PEPCASE_2"/>
    <property type="match status" value="1"/>
</dbReference>
<keyword evidence="6 10" id="KW-0460">Magnesium</keyword>
<evidence type="ECO:0000313" key="13">
    <source>
        <dbReference type="EMBL" id="ONM46925.1"/>
    </source>
</evidence>
<evidence type="ECO:0000256" key="2">
    <source>
        <dbReference type="ARBA" id="ARBA00003670"/>
    </source>
</evidence>
<dbReference type="InterPro" id="IPR015813">
    <property type="entry name" value="Pyrv/PenolPyrv_kinase-like_dom"/>
</dbReference>
<dbReference type="PROSITE" id="PS00781">
    <property type="entry name" value="PEPCASE_1"/>
    <property type="match status" value="1"/>
</dbReference>
<organism evidence="13 14">
    <name type="scientific">Nocardia donostiensis</name>
    <dbReference type="NCBI Taxonomy" id="1538463"/>
    <lineage>
        <taxon>Bacteria</taxon>
        <taxon>Bacillati</taxon>
        <taxon>Actinomycetota</taxon>
        <taxon>Actinomycetes</taxon>
        <taxon>Mycobacteriales</taxon>
        <taxon>Nocardiaceae</taxon>
        <taxon>Nocardia</taxon>
    </lineage>
</organism>
<feature type="active site" evidence="10 11">
    <location>
        <position position="149"/>
    </location>
</feature>
<dbReference type="STRING" id="1538463.B0T36_20910"/>
<gene>
    <name evidence="10" type="primary">ppc</name>
    <name evidence="13" type="ORF">B0T46_20865</name>
</gene>
<evidence type="ECO:0000256" key="4">
    <source>
        <dbReference type="ARBA" id="ARBA00012305"/>
    </source>
</evidence>
<comment type="cofactor">
    <cofactor evidence="1 10">
        <name>Mg(2+)</name>
        <dbReference type="ChEBI" id="CHEBI:18420"/>
    </cofactor>
</comment>
<dbReference type="HAMAP" id="MF_00595">
    <property type="entry name" value="PEPcase_type1"/>
    <property type="match status" value="1"/>
</dbReference>
<evidence type="ECO:0000256" key="10">
    <source>
        <dbReference type="HAMAP-Rule" id="MF_00595"/>
    </source>
</evidence>
<dbReference type="GO" id="GO:0005829">
    <property type="term" value="C:cytosol"/>
    <property type="evidence" value="ECO:0007669"/>
    <property type="project" value="TreeGrafter"/>
</dbReference>
<evidence type="ECO:0000256" key="9">
    <source>
        <dbReference type="ARBA" id="ARBA00048995"/>
    </source>
</evidence>
<keyword evidence="8 10" id="KW-0120">Carbon dioxide fixation</keyword>
<dbReference type="GO" id="GO:0006107">
    <property type="term" value="P:oxaloacetate metabolic process"/>
    <property type="evidence" value="ECO:0007669"/>
    <property type="project" value="UniProtKB-UniRule"/>
</dbReference>
<reference evidence="13 14" key="1">
    <citation type="journal article" date="2016" name="Antonie Van Leeuwenhoek">
        <title>Nocardia donostiensis sp. nov., isolated from human respiratory specimens.</title>
        <authorList>
            <person name="Ercibengoa M."/>
            <person name="Bell M."/>
            <person name="Marimon J.M."/>
            <person name="Humrighouse B."/>
            <person name="Klenk H.P."/>
            <person name="Potter G."/>
            <person name="Perez-Trallero E."/>
        </authorList>
    </citation>
    <scope>NUCLEOTIDE SEQUENCE [LARGE SCALE GENOMIC DNA]</scope>
    <source>
        <strain evidence="13 14">X1655</strain>
    </source>
</reference>